<keyword evidence="1" id="KW-1185">Reference proteome</keyword>
<reference evidence="2" key="1">
    <citation type="submission" date="2016-11" db="UniProtKB">
        <authorList>
            <consortium name="WormBaseParasite"/>
        </authorList>
    </citation>
    <scope>IDENTIFICATION</scope>
</reference>
<protein>
    <submittedName>
        <fullName evidence="2">Uncharacterized protein</fullName>
    </submittedName>
</protein>
<name>A0A1I7YW02_9BILA</name>
<accession>A0A1I7YW02</accession>
<dbReference type="Proteomes" id="UP000095287">
    <property type="component" value="Unplaced"/>
</dbReference>
<sequence length="121" mass="12682">MAIHIVNNGSREVSNSNRELPTLVPQIPQKTYSTPGSLKYPPIKDDFRDCCAISPGLLPLSGSDAPRGFPAAAKGQEAGGLECRSAALIVRSLPGDLPSVVLAQLDLHNHERAGAVVTSGK</sequence>
<dbReference type="AlphaFoldDB" id="A0A1I7YW02"/>
<dbReference type="WBParaSite" id="L893_g20081.t1">
    <property type="protein sequence ID" value="L893_g20081.t1"/>
    <property type="gene ID" value="L893_g20081"/>
</dbReference>
<organism evidence="1 2">
    <name type="scientific">Steinernema glaseri</name>
    <dbReference type="NCBI Taxonomy" id="37863"/>
    <lineage>
        <taxon>Eukaryota</taxon>
        <taxon>Metazoa</taxon>
        <taxon>Ecdysozoa</taxon>
        <taxon>Nematoda</taxon>
        <taxon>Chromadorea</taxon>
        <taxon>Rhabditida</taxon>
        <taxon>Tylenchina</taxon>
        <taxon>Panagrolaimomorpha</taxon>
        <taxon>Strongyloidoidea</taxon>
        <taxon>Steinernematidae</taxon>
        <taxon>Steinernema</taxon>
    </lineage>
</organism>
<evidence type="ECO:0000313" key="2">
    <source>
        <dbReference type="WBParaSite" id="L893_g20081.t1"/>
    </source>
</evidence>
<evidence type="ECO:0000313" key="1">
    <source>
        <dbReference type="Proteomes" id="UP000095287"/>
    </source>
</evidence>
<proteinExistence type="predicted"/>